<feature type="transmembrane region" description="Helical" evidence="5">
    <location>
        <begin position="109"/>
        <end position="131"/>
    </location>
</feature>
<dbReference type="PANTHER" id="PTHR11814">
    <property type="entry name" value="SULFATE TRANSPORTER"/>
    <property type="match status" value="1"/>
</dbReference>
<reference evidence="7 8" key="1">
    <citation type="submission" date="2019-03" db="EMBL/GenBank/DDBJ databases">
        <title>Genomic Encyclopedia of Archaeal and Bacterial Type Strains, Phase II (KMG-II): from individual species to whole genera.</title>
        <authorList>
            <person name="Goeker M."/>
        </authorList>
    </citation>
    <scope>NUCLEOTIDE SEQUENCE [LARGE SCALE GENOMIC DNA]</scope>
    <source>
        <strain evidence="7 8">ATCC 25309</strain>
    </source>
</reference>
<dbReference type="GO" id="GO:0016020">
    <property type="term" value="C:membrane"/>
    <property type="evidence" value="ECO:0007669"/>
    <property type="project" value="UniProtKB-SubCell"/>
</dbReference>
<dbReference type="Proteomes" id="UP000295662">
    <property type="component" value="Unassembled WGS sequence"/>
</dbReference>
<evidence type="ECO:0000313" key="7">
    <source>
        <dbReference type="EMBL" id="TDU81230.1"/>
    </source>
</evidence>
<protein>
    <submittedName>
        <fullName evidence="7">Carbonic anhydrase</fullName>
    </submittedName>
</protein>
<keyword evidence="4 5" id="KW-0472">Membrane</keyword>
<keyword evidence="3 5" id="KW-1133">Transmembrane helix</keyword>
<feature type="transmembrane region" description="Helical" evidence="5">
    <location>
        <begin position="356"/>
        <end position="385"/>
    </location>
</feature>
<evidence type="ECO:0000313" key="8">
    <source>
        <dbReference type="Proteomes" id="UP000295662"/>
    </source>
</evidence>
<feature type="transmembrane region" description="Helical" evidence="5">
    <location>
        <begin position="12"/>
        <end position="28"/>
    </location>
</feature>
<feature type="transmembrane region" description="Helical" evidence="5">
    <location>
        <begin position="75"/>
        <end position="97"/>
    </location>
</feature>
<evidence type="ECO:0000256" key="4">
    <source>
        <dbReference type="ARBA" id="ARBA00023136"/>
    </source>
</evidence>
<feature type="transmembrane region" description="Helical" evidence="5">
    <location>
        <begin position="183"/>
        <end position="203"/>
    </location>
</feature>
<dbReference type="InterPro" id="IPR001902">
    <property type="entry name" value="SLC26A/SulP_fam"/>
</dbReference>
<dbReference type="RefSeq" id="WP_133793201.1">
    <property type="nucleotide sequence ID" value="NZ_SOCA01000001.1"/>
</dbReference>
<feature type="domain" description="SLC26A/SulP transporter" evidence="6">
    <location>
        <begin position="4"/>
        <end position="350"/>
    </location>
</feature>
<comment type="caution">
    <text evidence="7">The sequence shown here is derived from an EMBL/GenBank/DDBJ whole genome shotgun (WGS) entry which is preliminary data.</text>
</comment>
<evidence type="ECO:0000256" key="5">
    <source>
        <dbReference type="SAM" id="Phobius"/>
    </source>
</evidence>
<accession>A0A4R7SPU4</accession>
<dbReference type="InterPro" id="IPR011547">
    <property type="entry name" value="SLC26A/SulP_dom"/>
</dbReference>
<dbReference type="OrthoDB" id="9771198at2"/>
<comment type="subcellular location">
    <subcellularLocation>
        <location evidence="1">Membrane</location>
        <topology evidence="1">Multi-pass membrane protein</topology>
    </subcellularLocation>
</comment>
<feature type="transmembrane region" description="Helical" evidence="5">
    <location>
        <begin position="223"/>
        <end position="247"/>
    </location>
</feature>
<organism evidence="7 8">
    <name type="scientific">Prosthecobacter fusiformis</name>
    <dbReference type="NCBI Taxonomy" id="48464"/>
    <lineage>
        <taxon>Bacteria</taxon>
        <taxon>Pseudomonadati</taxon>
        <taxon>Verrucomicrobiota</taxon>
        <taxon>Verrucomicrobiia</taxon>
        <taxon>Verrucomicrobiales</taxon>
        <taxon>Verrucomicrobiaceae</taxon>
        <taxon>Prosthecobacter</taxon>
    </lineage>
</organism>
<keyword evidence="2 5" id="KW-0812">Transmembrane</keyword>
<evidence type="ECO:0000256" key="3">
    <source>
        <dbReference type="ARBA" id="ARBA00022989"/>
    </source>
</evidence>
<keyword evidence="8" id="KW-1185">Reference proteome</keyword>
<feature type="transmembrane region" description="Helical" evidence="5">
    <location>
        <begin position="323"/>
        <end position="344"/>
    </location>
</feature>
<dbReference type="Pfam" id="PF00916">
    <property type="entry name" value="Sulfate_transp"/>
    <property type="match status" value="1"/>
</dbReference>
<evidence type="ECO:0000256" key="1">
    <source>
        <dbReference type="ARBA" id="ARBA00004141"/>
    </source>
</evidence>
<evidence type="ECO:0000256" key="2">
    <source>
        <dbReference type="ARBA" id="ARBA00022692"/>
    </source>
</evidence>
<gene>
    <name evidence="7" type="ORF">EI77_00533</name>
</gene>
<proteinExistence type="predicted"/>
<dbReference type="AlphaFoldDB" id="A0A4R7SPU4"/>
<dbReference type="EMBL" id="SOCA01000001">
    <property type="protein sequence ID" value="TDU81230.1"/>
    <property type="molecule type" value="Genomic_DNA"/>
</dbReference>
<name>A0A4R7SPU4_9BACT</name>
<feature type="transmembrane region" description="Helical" evidence="5">
    <location>
        <begin position="151"/>
        <end position="171"/>
    </location>
</feature>
<evidence type="ECO:0000259" key="6">
    <source>
        <dbReference type="Pfam" id="PF00916"/>
    </source>
</evidence>
<feature type="transmembrane region" description="Helical" evidence="5">
    <location>
        <begin position="292"/>
        <end position="316"/>
    </location>
</feature>
<sequence length="494" mass="51923">MRNLRRDLPASLVVFLVAVPLSLGIAFASGAPIMAGLIGAVVGGIVTGLMAGSPLQVSGPAAGLTVVVAGLVQQFGWETMCVITACAGVVQLLLGMFKVARGTLIIAPAVVHGMLAGIGISIALAQIHVVLGGDPQSSPVTNLLTIPKQLGLINPSAAILGFLTIAILIIWKKLPFKALKMIPGPLVAVAVGTLVSILAGLNVTRVDLPEKFELTNLVLPTDWNAFAVAVLTVAIIASIESLLCAVATDKLHSGARSDLDKELRAQGAGNLVSGLLGGLPITGVIVRSSANIIAGGVSRWSAVFHGIWILIFALFLGTVIEQIPLAVLAGLLVHVGVNLVNLHHIRELRTHNEAPIYFATVLGVTCINLLAGVGLGLALSVFFALRRLSLTDIKVDERHGKYHVLIEGTLTFACVPKLNAALSTIPPGHNVDVDLAVDFVDHAAFESLHGWRENHEKTGAHVDIDETHEEWYKPATQGHPRRGKTLKRTVKALI</sequence>
<dbReference type="GO" id="GO:0055085">
    <property type="term" value="P:transmembrane transport"/>
    <property type="evidence" value="ECO:0007669"/>
    <property type="project" value="InterPro"/>
</dbReference>